<dbReference type="AlphaFoldDB" id="A0A2S7KK85"/>
<feature type="domain" description="S1 motif" evidence="9">
    <location>
        <begin position="656"/>
        <end position="737"/>
    </location>
</feature>
<dbReference type="InterPro" id="IPR001900">
    <property type="entry name" value="RNase_II/R"/>
</dbReference>
<sequence length="739" mass="84809">MTKKKKGIFKKKGNVVKDLTKNIFKVLNEDSEKFYNYKQIAAKLKISDTDGKTQLLKKLAELTATKKVNEIDRGKFQINKDRKYSVGTLDITSNGNGYFITDDYEDDIFIPNINLGKGLHQDTVKAYVYAKRSGKKLEADVVEILERAKTEFVGVLQMNKNFGFVVPDSNKMYADIFVSQNNINGAKDGDKVQATIVDWPENSKNPFGKITTVLGRPGDHNTEMHSILLEYDLPYEFEPEVEKEAESLSIEITKAEIAKRRDMRKDLTFTIDPKDAKDFDDALSFTKLKNGNYEIGIHIADVSHYLEPKTILDDEAYKRATSVYLVDRVVPMLPEMLSNGVCSLRPNEEKLTFSAVFEINKKAQIIGEWFGRTVTYSDQRFAYEEAQSIIENCKLSDDIQPYTMPVDISIIDKEYTVTPEIVEATLKMDELAKILRKKRMKEGAISFDRVEVKFNLDENANPIGVYFKESQDANKLIEEFMLLANRKVAEFIGFSKGKATNKTFIYRVHDEPDIEKLTSLQNIISKFGYKINTETKESTSDSLNKLLSDVHGKAESNMIETLTIRTMSKAVYTTQNIGHYGLAFGYYSHFTSPIRRYPDVITHRLLQHYLDGGDSPKVDKYEEKCKHSSKREELASKAERDSIKYMQVKYMQDHKDEIFEGVITGVTEWGIYVEISSNKCEGMVRIRDIKSDYYIFDEKQYAIVGQSTKHIYQLGNEVKIKVKNTDLERKHLDFNLIED</sequence>
<dbReference type="InterPro" id="IPR022966">
    <property type="entry name" value="RNase_II/R_CS"/>
</dbReference>
<dbReference type="InterPro" id="IPR012340">
    <property type="entry name" value="NA-bd_OB-fold"/>
</dbReference>
<accession>A0A2S7KK85</accession>
<dbReference type="RefSeq" id="WP_104810957.1">
    <property type="nucleotide sequence ID" value="NZ_MQUA01000014.1"/>
</dbReference>
<dbReference type="Proteomes" id="UP000239522">
    <property type="component" value="Unassembled WGS sequence"/>
</dbReference>
<comment type="similarity">
    <text evidence="8">Belongs to the RNR ribonuclease family. RNase R subfamily.</text>
</comment>
<dbReference type="NCBIfam" id="TIGR02063">
    <property type="entry name" value="RNase_R"/>
    <property type="match status" value="1"/>
</dbReference>
<dbReference type="SMART" id="SM00357">
    <property type="entry name" value="CSP"/>
    <property type="match status" value="2"/>
</dbReference>
<dbReference type="InterPro" id="IPR003029">
    <property type="entry name" value="S1_domain"/>
</dbReference>
<dbReference type="OrthoDB" id="9764149at2"/>
<dbReference type="SMART" id="SM00955">
    <property type="entry name" value="RNB"/>
    <property type="match status" value="1"/>
</dbReference>
<dbReference type="InterPro" id="IPR050180">
    <property type="entry name" value="RNR_Ribonuclease"/>
</dbReference>
<keyword evidence="11" id="KW-1185">Reference proteome</keyword>
<keyword evidence="6 8" id="KW-0269">Exonuclease</keyword>
<evidence type="ECO:0000313" key="11">
    <source>
        <dbReference type="Proteomes" id="UP000239522"/>
    </source>
</evidence>
<dbReference type="Pfam" id="PF08206">
    <property type="entry name" value="OB_RNB"/>
    <property type="match status" value="1"/>
</dbReference>
<dbReference type="PANTHER" id="PTHR23355:SF9">
    <property type="entry name" value="DIS3-LIKE EXONUCLEASE 2"/>
    <property type="match status" value="1"/>
</dbReference>
<evidence type="ECO:0000256" key="3">
    <source>
        <dbReference type="ARBA" id="ARBA00022490"/>
    </source>
</evidence>
<comment type="subcellular location">
    <subcellularLocation>
        <location evidence="2 8">Cytoplasm</location>
    </subcellularLocation>
</comment>
<evidence type="ECO:0000256" key="2">
    <source>
        <dbReference type="ARBA" id="ARBA00004496"/>
    </source>
</evidence>
<dbReference type="InterPro" id="IPR004476">
    <property type="entry name" value="RNase_II/RNase_R"/>
</dbReference>
<name>A0A2S7KK85_9FLAO</name>
<dbReference type="Gene3D" id="2.40.50.140">
    <property type="entry name" value="Nucleic acid-binding proteins"/>
    <property type="match status" value="3"/>
</dbReference>
<evidence type="ECO:0000256" key="4">
    <source>
        <dbReference type="ARBA" id="ARBA00022722"/>
    </source>
</evidence>
<dbReference type="InterPro" id="IPR040476">
    <property type="entry name" value="CSD2"/>
</dbReference>
<dbReference type="EC" id="3.1.13.1" evidence="8"/>
<gene>
    <name evidence="8" type="primary">rnr</name>
    <name evidence="10" type="ORF">BST83_16930</name>
</gene>
<keyword evidence="7 8" id="KW-0694">RNA-binding</keyword>
<dbReference type="EMBL" id="MQUA01000014">
    <property type="protein sequence ID" value="PQB03021.1"/>
    <property type="molecule type" value="Genomic_DNA"/>
</dbReference>
<dbReference type="PROSITE" id="PS01175">
    <property type="entry name" value="RIBONUCLEASE_II"/>
    <property type="match status" value="1"/>
</dbReference>
<evidence type="ECO:0000313" key="10">
    <source>
        <dbReference type="EMBL" id="PQB03021.1"/>
    </source>
</evidence>
<dbReference type="Pfam" id="PF00773">
    <property type="entry name" value="RNB"/>
    <property type="match status" value="1"/>
</dbReference>
<dbReference type="PROSITE" id="PS50126">
    <property type="entry name" value="S1"/>
    <property type="match status" value="1"/>
</dbReference>
<evidence type="ECO:0000259" key="9">
    <source>
        <dbReference type="PROSITE" id="PS50126"/>
    </source>
</evidence>
<dbReference type="InterPro" id="IPR011805">
    <property type="entry name" value="RNase_R"/>
</dbReference>
<comment type="catalytic activity">
    <reaction evidence="1 8">
        <text>Exonucleolytic cleavage in the 3'- to 5'-direction to yield nucleoside 5'-phosphates.</text>
        <dbReference type="EC" id="3.1.13.1"/>
    </reaction>
</comment>
<dbReference type="PANTHER" id="PTHR23355">
    <property type="entry name" value="RIBONUCLEASE"/>
    <property type="match status" value="1"/>
</dbReference>
<dbReference type="GO" id="GO:0006402">
    <property type="term" value="P:mRNA catabolic process"/>
    <property type="evidence" value="ECO:0007669"/>
    <property type="project" value="TreeGrafter"/>
</dbReference>
<dbReference type="Pfam" id="PF17876">
    <property type="entry name" value="CSD2"/>
    <property type="match status" value="1"/>
</dbReference>
<dbReference type="SUPFAM" id="SSF50249">
    <property type="entry name" value="Nucleic acid-binding proteins"/>
    <property type="match status" value="4"/>
</dbReference>
<dbReference type="GO" id="GO:0005829">
    <property type="term" value="C:cytosol"/>
    <property type="evidence" value="ECO:0007669"/>
    <property type="project" value="UniProtKB-ARBA"/>
</dbReference>
<evidence type="ECO:0000256" key="5">
    <source>
        <dbReference type="ARBA" id="ARBA00022801"/>
    </source>
</evidence>
<proteinExistence type="inferred from homology"/>
<keyword evidence="4 8" id="KW-0540">Nuclease</keyword>
<keyword evidence="5 8" id="KW-0378">Hydrolase</keyword>
<evidence type="ECO:0000256" key="6">
    <source>
        <dbReference type="ARBA" id="ARBA00022839"/>
    </source>
</evidence>
<dbReference type="InterPro" id="IPR011129">
    <property type="entry name" value="CSD"/>
</dbReference>
<dbReference type="SMART" id="SM00316">
    <property type="entry name" value="S1"/>
    <property type="match status" value="1"/>
</dbReference>
<dbReference type="InterPro" id="IPR013223">
    <property type="entry name" value="RNase_B_OB_dom"/>
</dbReference>
<evidence type="ECO:0000256" key="1">
    <source>
        <dbReference type="ARBA" id="ARBA00001849"/>
    </source>
</evidence>
<dbReference type="NCBIfam" id="TIGR00358">
    <property type="entry name" value="3_prime_RNase"/>
    <property type="match status" value="1"/>
</dbReference>
<reference evidence="10 11" key="1">
    <citation type="submission" date="2016-11" db="EMBL/GenBank/DDBJ databases">
        <title>Trade-off between light-utilization and light-protection in marine flavobacteria.</title>
        <authorList>
            <person name="Kumagai Y."/>
        </authorList>
    </citation>
    <scope>NUCLEOTIDE SEQUENCE [LARGE SCALE GENOMIC DNA]</scope>
    <source>
        <strain evidence="10 11">ATCC 700397</strain>
    </source>
</reference>
<evidence type="ECO:0000256" key="7">
    <source>
        <dbReference type="ARBA" id="ARBA00022884"/>
    </source>
</evidence>
<dbReference type="GO" id="GO:0008859">
    <property type="term" value="F:exoribonuclease II activity"/>
    <property type="evidence" value="ECO:0007669"/>
    <property type="project" value="UniProtKB-UniRule"/>
</dbReference>
<dbReference type="Pfam" id="PF00575">
    <property type="entry name" value="S1"/>
    <property type="match status" value="1"/>
</dbReference>
<organism evidence="10 11">
    <name type="scientific">Polaribacter filamentus</name>
    <dbReference type="NCBI Taxonomy" id="53483"/>
    <lineage>
        <taxon>Bacteria</taxon>
        <taxon>Pseudomonadati</taxon>
        <taxon>Bacteroidota</taxon>
        <taxon>Flavobacteriia</taxon>
        <taxon>Flavobacteriales</taxon>
        <taxon>Flavobacteriaceae</taxon>
    </lineage>
</organism>
<comment type="function">
    <text evidence="8">3'-5' exoribonuclease that releases 5'-nucleoside monophosphates and is involved in maturation of structured RNAs.</text>
</comment>
<evidence type="ECO:0000256" key="8">
    <source>
        <dbReference type="HAMAP-Rule" id="MF_01895"/>
    </source>
</evidence>
<protein>
    <recommendedName>
        <fullName evidence="8">Ribonuclease R</fullName>
        <shortName evidence="8">RNase R</shortName>
        <ecNumber evidence="8">3.1.13.1</ecNumber>
    </recommendedName>
</protein>
<comment type="caution">
    <text evidence="10">The sequence shown here is derived from an EMBL/GenBank/DDBJ whole genome shotgun (WGS) entry which is preliminary data.</text>
</comment>
<dbReference type="GO" id="GO:0003723">
    <property type="term" value="F:RNA binding"/>
    <property type="evidence" value="ECO:0007669"/>
    <property type="project" value="UniProtKB-UniRule"/>
</dbReference>
<keyword evidence="3 8" id="KW-0963">Cytoplasm</keyword>
<dbReference type="CDD" id="cd04471">
    <property type="entry name" value="S1_RNase_R"/>
    <property type="match status" value="1"/>
</dbReference>
<dbReference type="HAMAP" id="MF_01895">
    <property type="entry name" value="RNase_R"/>
    <property type="match status" value="1"/>
</dbReference>